<evidence type="ECO:0000313" key="1">
    <source>
        <dbReference type="EMBL" id="KYO23772.1"/>
    </source>
</evidence>
<dbReference type="AlphaFoldDB" id="A0A151MGX3"/>
<dbReference type="Proteomes" id="UP000050525">
    <property type="component" value="Unassembled WGS sequence"/>
</dbReference>
<keyword evidence="2" id="KW-1185">Reference proteome</keyword>
<gene>
    <name evidence="1" type="ORF">Y1Q_0002381</name>
</gene>
<accession>A0A151MGX3</accession>
<protein>
    <submittedName>
        <fullName evidence="1">Uncharacterized protein</fullName>
    </submittedName>
</protein>
<organism evidence="1 2">
    <name type="scientific">Alligator mississippiensis</name>
    <name type="common">American alligator</name>
    <dbReference type="NCBI Taxonomy" id="8496"/>
    <lineage>
        <taxon>Eukaryota</taxon>
        <taxon>Metazoa</taxon>
        <taxon>Chordata</taxon>
        <taxon>Craniata</taxon>
        <taxon>Vertebrata</taxon>
        <taxon>Euteleostomi</taxon>
        <taxon>Archelosauria</taxon>
        <taxon>Archosauria</taxon>
        <taxon>Crocodylia</taxon>
        <taxon>Alligatoridae</taxon>
        <taxon>Alligatorinae</taxon>
        <taxon>Alligator</taxon>
    </lineage>
</organism>
<proteinExistence type="predicted"/>
<reference evidence="1 2" key="1">
    <citation type="journal article" date="2012" name="Genome Biol.">
        <title>Sequencing three crocodilian genomes to illuminate the evolution of archosaurs and amniotes.</title>
        <authorList>
            <person name="St John J.A."/>
            <person name="Braun E.L."/>
            <person name="Isberg S.R."/>
            <person name="Miles L.G."/>
            <person name="Chong A.Y."/>
            <person name="Gongora J."/>
            <person name="Dalzell P."/>
            <person name="Moran C."/>
            <person name="Bed'hom B."/>
            <person name="Abzhanov A."/>
            <person name="Burgess S.C."/>
            <person name="Cooksey A.M."/>
            <person name="Castoe T.A."/>
            <person name="Crawford N.G."/>
            <person name="Densmore L.D."/>
            <person name="Drew J.C."/>
            <person name="Edwards S.V."/>
            <person name="Faircloth B.C."/>
            <person name="Fujita M.K."/>
            <person name="Greenwold M.J."/>
            <person name="Hoffmann F.G."/>
            <person name="Howard J.M."/>
            <person name="Iguchi T."/>
            <person name="Janes D.E."/>
            <person name="Khan S.Y."/>
            <person name="Kohno S."/>
            <person name="de Koning A.J."/>
            <person name="Lance S.L."/>
            <person name="McCarthy F.M."/>
            <person name="McCormack J.E."/>
            <person name="Merchant M.E."/>
            <person name="Peterson D.G."/>
            <person name="Pollock D.D."/>
            <person name="Pourmand N."/>
            <person name="Raney B.J."/>
            <person name="Roessler K.A."/>
            <person name="Sanford J.R."/>
            <person name="Sawyer R.H."/>
            <person name="Schmidt C.J."/>
            <person name="Triplett E.W."/>
            <person name="Tuberville T.D."/>
            <person name="Venegas-Anaya M."/>
            <person name="Howard J.T."/>
            <person name="Jarvis E.D."/>
            <person name="Guillette L.J.Jr."/>
            <person name="Glenn T.C."/>
            <person name="Green R.E."/>
            <person name="Ray D.A."/>
        </authorList>
    </citation>
    <scope>NUCLEOTIDE SEQUENCE [LARGE SCALE GENOMIC DNA]</scope>
    <source>
        <strain evidence="1">KSC_2009_1</strain>
    </source>
</reference>
<name>A0A151MGX3_ALLMI</name>
<sequence length="76" mass="8352">MWQGPCTAQSTASSLTLWHQPEGFAVWSSDEHLGSFKREAISSMCWETVKATYTEHCGSRSETSAFFSGKIKACSA</sequence>
<comment type="caution">
    <text evidence="1">The sequence shown here is derived from an EMBL/GenBank/DDBJ whole genome shotgun (WGS) entry which is preliminary data.</text>
</comment>
<evidence type="ECO:0000313" key="2">
    <source>
        <dbReference type="Proteomes" id="UP000050525"/>
    </source>
</evidence>
<dbReference type="EMBL" id="AKHW03006178">
    <property type="protein sequence ID" value="KYO23772.1"/>
    <property type="molecule type" value="Genomic_DNA"/>
</dbReference>